<organism evidence="3 5">
    <name type="scientific">Medicago truncatula</name>
    <name type="common">Barrel medic</name>
    <name type="synonym">Medicago tribuloides</name>
    <dbReference type="NCBI Taxonomy" id="3880"/>
    <lineage>
        <taxon>Eukaryota</taxon>
        <taxon>Viridiplantae</taxon>
        <taxon>Streptophyta</taxon>
        <taxon>Embryophyta</taxon>
        <taxon>Tracheophyta</taxon>
        <taxon>Spermatophyta</taxon>
        <taxon>Magnoliopsida</taxon>
        <taxon>eudicotyledons</taxon>
        <taxon>Gunneridae</taxon>
        <taxon>Pentapetalae</taxon>
        <taxon>rosids</taxon>
        <taxon>fabids</taxon>
        <taxon>Fabales</taxon>
        <taxon>Fabaceae</taxon>
        <taxon>Papilionoideae</taxon>
        <taxon>50 kb inversion clade</taxon>
        <taxon>NPAAA clade</taxon>
        <taxon>Hologalegina</taxon>
        <taxon>IRL clade</taxon>
        <taxon>Trifolieae</taxon>
        <taxon>Medicago</taxon>
    </lineage>
</organism>
<feature type="domain" description="F-box" evidence="1">
    <location>
        <begin position="24"/>
        <end position="62"/>
    </location>
</feature>
<accession>A0A0C3XNB7</accession>
<dbReference type="InterPro" id="IPR050796">
    <property type="entry name" value="SCF_F-box_component"/>
</dbReference>
<dbReference type="Pfam" id="PF07734">
    <property type="entry name" value="FBA_1"/>
    <property type="match status" value="1"/>
</dbReference>
<dbReference type="PANTHER" id="PTHR31672">
    <property type="entry name" value="BNACNNG10540D PROTEIN"/>
    <property type="match status" value="1"/>
</dbReference>
<keyword evidence="5" id="KW-1185">Reference proteome</keyword>
<accession>G7KE13</accession>
<dbReference type="SUPFAM" id="SSF81383">
    <property type="entry name" value="F-box domain"/>
    <property type="match status" value="1"/>
</dbReference>
<dbReference type="HOGENOM" id="CLU_027176_5_0_1"/>
<feature type="domain" description="F-box associated beta-propeller type 1" evidence="2">
    <location>
        <begin position="153"/>
        <end position="351"/>
    </location>
</feature>
<dbReference type="NCBIfam" id="TIGR01640">
    <property type="entry name" value="F_box_assoc_1"/>
    <property type="match status" value="1"/>
</dbReference>
<sequence length="500" mass="57069">MERCVAAFSSKSNKQNCKVRRSQSHIPNDLSFSILSKLPIKPLKRFGCVHKSWSLLLDNPYFMTMYRYHFVTKDHSYYDNTSLLLHQTFCPSYGCHPFEETFELYSVSGSRFENKVKLDWPNIKIAPAYLGQARYDSGFRLLDSGSVHGTLYLVCAPNRNFILWNPSTKESKLIPPSPFDSGPNWYLFVDHRGFGYDSIRDDYKVICHGKVSKRNYYGEVNKEVDSYLWEIYSVRRNCWRKLDVGVHNKHKSCEREQLYIDGLSHWMCYGETRYYERYMLSFDWSNEIFLTTPIPPVSNINGCFEYFLGMIQLVLLNGSIAFIISYIETGTFHISILGELGVKESWTKIFIVGPFPCLECPIGAGKKGDMLFIKKDGELAWIDLNTQIIEDSGVITERSLCKIAIHKENLLPFGGKNYVTEVESSVSCASVNVICLMKLQGPKIGLAAVVNSPIANLSHQSTILEALYTQCGSQKFHTQLNLGSSFHIGQSRSVIPKSFN</sequence>
<evidence type="ECO:0000313" key="4">
    <source>
        <dbReference type="EnsemblPlants" id="AES98504"/>
    </source>
</evidence>
<evidence type="ECO:0000313" key="3">
    <source>
        <dbReference type="EMBL" id="AES98504.2"/>
    </source>
</evidence>
<protein>
    <submittedName>
        <fullName evidence="3">F-box protein interaction domain protein</fullName>
    </submittedName>
</protein>
<dbReference type="InterPro" id="IPR006527">
    <property type="entry name" value="F-box-assoc_dom_typ1"/>
</dbReference>
<gene>
    <name evidence="3" type="ordered locus">MTR_5g069390</name>
</gene>
<name>G7KE13_MEDTR</name>
<reference evidence="4" key="3">
    <citation type="submission" date="2015-04" db="UniProtKB">
        <authorList>
            <consortium name="EnsemblPlants"/>
        </authorList>
    </citation>
    <scope>IDENTIFICATION</scope>
    <source>
        <strain evidence="4">cv. Jemalong A17</strain>
    </source>
</reference>
<dbReference type="PANTHER" id="PTHR31672:SF13">
    <property type="entry name" value="F-BOX PROTEIN CPR30-LIKE"/>
    <property type="match status" value="1"/>
</dbReference>
<dbReference type="Pfam" id="PF00646">
    <property type="entry name" value="F-box"/>
    <property type="match status" value="1"/>
</dbReference>
<dbReference type="InterPro" id="IPR001810">
    <property type="entry name" value="F-box_dom"/>
</dbReference>
<dbReference type="EMBL" id="CM001221">
    <property type="protein sequence ID" value="AES98504.2"/>
    <property type="molecule type" value="Genomic_DNA"/>
</dbReference>
<dbReference type="Proteomes" id="UP000002051">
    <property type="component" value="Chromosome 5"/>
</dbReference>
<evidence type="ECO:0000313" key="5">
    <source>
        <dbReference type="Proteomes" id="UP000002051"/>
    </source>
</evidence>
<proteinExistence type="predicted"/>
<dbReference type="InterPro" id="IPR036047">
    <property type="entry name" value="F-box-like_dom_sf"/>
</dbReference>
<dbReference type="EnsemblPlants" id="AES98504">
    <property type="protein sequence ID" value="AES98504"/>
    <property type="gene ID" value="MTR_5g069390"/>
</dbReference>
<dbReference type="AlphaFoldDB" id="G7KE13"/>
<evidence type="ECO:0000259" key="1">
    <source>
        <dbReference type="Pfam" id="PF00646"/>
    </source>
</evidence>
<reference evidence="3 5" key="1">
    <citation type="journal article" date="2011" name="Nature">
        <title>The Medicago genome provides insight into the evolution of rhizobial symbioses.</title>
        <authorList>
            <person name="Young N.D."/>
            <person name="Debelle F."/>
            <person name="Oldroyd G.E."/>
            <person name="Geurts R."/>
            <person name="Cannon S.B."/>
            <person name="Udvardi M.K."/>
            <person name="Benedito V.A."/>
            <person name="Mayer K.F."/>
            <person name="Gouzy J."/>
            <person name="Schoof H."/>
            <person name="Van de Peer Y."/>
            <person name="Proost S."/>
            <person name="Cook D.R."/>
            <person name="Meyers B.C."/>
            <person name="Spannagl M."/>
            <person name="Cheung F."/>
            <person name="De Mita S."/>
            <person name="Krishnakumar V."/>
            <person name="Gundlach H."/>
            <person name="Zhou S."/>
            <person name="Mudge J."/>
            <person name="Bharti A.K."/>
            <person name="Murray J.D."/>
            <person name="Naoumkina M.A."/>
            <person name="Rosen B."/>
            <person name="Silverstein K.A."/>
            <person name="Tang H."/>
            <person name="Rombauts S."/>
            <person name="Zhao P.X."/>
            <person name="Zhou P."/>
            <person name="Barbe V."/>
            <person name="Bardou P."/>
            <person name="Bechner M."/>
            <person name="Bellec A."/>
            <person name="Berger A."/>
            <person name="Berges H."/>
            <person name="Bidwell S."/>
            <person name="Bisseling T."/>
            <person name="Choisne N."/>
            <person name="Couloux A."/>
            <person name="Denny R."/>
            <person name="Deshpande S."/>
            <person name="Dai X."/>
            <person name="Doyle J.J."/>
            <person name="Dudez A.M."/>
            <person name="Farmer A.D."/>
            <person name="Fouteau S."/>
            <person name="Franken C."/>
            <person name="Gibelin C."/>
            <person name="Gish J."/>
            <person name="Goldstein S."/>
            <person name="Gonzalez A.J."/>
            <person name="Green P.J."/>
            <person name="Hallab A."/>
            <person name="Hartog M."/>
            <person name="Hua A."/>
            <person name="Humphray S.J."/>
            <person name="Jeong D.H."/>
            <person name="Jing Y."/>
            <person name="Jocker A."/>
            <person name="Kenton S.M."/>
            <person name="Kim D.J."/>
            <person name="Klee K."/>
            <person name="Lai H."/>
            <person name="Lang C."/>
            <person name="Lin S."/>
            <person name="Macmil S.L."/>
            <person name="Magdelenat G."/>
            <person name="Matthews L."/>
            <person name="McCorrison J."/>
            <person name="Monaghan E.L."/>
            <person name="Mun J.H."/>
            <person name="Najar F.Z."/>
            <person name="Nicholson C."/>
            <person name="Noirot C."/>
            <person name="O'Bleness M."/>
            <person name="Paule C.R."/>
            <person name="Poulain J."/>
            <person name="Prion F."/>
            <person name="Qin B."/>
            <person name="Qu C."/>
            <person name="Retzel E.F."/>
            <person name="Riddle C."/>
            <person name="Sallet E."/>
            <person name="Samain S."/>
            <person name="Samson N."/>
            <person name="Sanders I."/>
            <person name="Saurat O."/>
            <person name="Scarpelli C."/>
            <person name="Schiex T."/>
            <person name="Segurens B."/>
            <person name="Severin A.J."/>
            <person name="Sherrier D.J."/>
            <person name="Shi R."/>
            <person name="Sims S."/>
            <person name="Singer S.R."/>
            <person name="Sinharoy S."/>
            <person name="Sterck L."/>
            <person name="Viollet A."/>
            <person name="Wang B.B."/>
            <person name="Wang K."/>
            <person name="Wang M."/>
            <person name="Wang X."/>
            <person name="Warfsmann J."/>
            <person name="Weissenbach J."/>
            <person name="White D.D."/>
            <person name="White J.D."/>
            <person name="Wiley G.B."/>
            <person name="Wincker P."/>
            <person name="Xing Y."/>
            <person name="Yang L."/>
            <person name="Yao Z."/>
            <person name="Ying F."/>
            <person name="Zhai J."/>
            <person name="Zhou L."/>
            <person name="Zuber A."/>
            <person name="Denarie J."/>
            <person name="Dixon R.A."/>
            <person name="May G.D."/>
            <person name="Schwartz D.C."/>
            <person name="Rogers J."/>
            <person name="Quetier F."/>
            <person name="Town C.D."/>
            <person name="Roe B.A."/>
        </authorList>
    </citation>
    <scope>NUCLEOTIDE SEQUENCE [LARGE SCALE GENOMIC DNA]</scope>
    <source>
        <strain evidence="3">A17</strain>
        <strain evidence="4 5">cv. Jemalong A17</strain>
    </source>
</reference>
<dbReference type="PaxDb" id="3880-AES98504"/>
<dbReference type="InterPro" id="IPR017451">
    <property type="entry name" value="F-box-assoc_interact_dom"/>
</dbReference>
<evidence type="ECO:0000259" key="2">
    <source>
        <dbReference type="Pfam" id="PF07734"/>
    </source>
</evidence>
<reference evidence="3 5" key="2">
    <citation type="journal article" date="2014" name="BMC Genomics">
        <title>An improved genome release (version Mt4.0) for the model legume Medicago truncatula.</title>
        <authorList>
            <person name="Tang H."/>
            <person name="Krishnakumar V."/>
            <person name="Bidwell S."/>
            <person name="Rosen B."/>
            <person name="Chan A."/>
            <person name="Zhou S."/>
            <person name="Gentzbittel L."/>
            <person name="Childs K.L."/>
            <person name="Yandell M."/>
            <person name="Gundlach H."/>
            <person name="Mayer K.F."/>
            <person name="Schwartz D.C."/>
            <person name="Town C.D."/>
        </authorList>
    </citation>
    <scope>GENOME REANNOTATION</scope>
    <source>
        <strain evidence="4 5">cv. Jemalong A17</strain>
    </source>
</reference>